<evidence type="ECO:0000256" key="8">
    <source>
        <dbReference type="SAM" id="MobiDB-lite"/>
    </source>
</evidence>
<evidence type="ECO:0000259" key="9">
    <source>
        <dbReference type="PROSITE" id="PS50157"/>
    </source>
</evidence>
<proteinExistence type="predicted"/>
<feature type="region of interest" description="Disordered" evidence="8">
    <location>
        <begin position="19"/>
        <end position="44"/>
    </location>
</feature>
<keyword evidence="2" id="KW-0479">Metal-binding</keyword>
<dbReference type="FunFam" id="3.30.160.60:FF:000018">
    <property type="entry name" value="Krueppel-like factor 15"/>
    <property type="match status" value="1"/>
</dbReference>
<dbReference type="KEGG" id="btab:109030693"/>
<feature type="domain" description="C2H2-type" evidence="9">
    <location>
        <begin position="150"/>
        <end position="179"/>
    </location>
</feature>
<dbReference type="Pfam" id="PF00096">
    <property type="entry name" value="zf-C2H2"/>
    <property type="match status" value="3"/>
</dbReference>
<dbReference type="GO" id="GO:0008270">
    <property type="term" value="F:zinc ion binding"/>
    <property type="evidence" value="ECO:0007669"/>
    <property type="project" value="UniProtKB-KW"/>
</dbReference>
<dbReference type="PANTHER" id="PTHR23235:SF120">
    <property type="entry name" value="KRUPPEL-LIKE FACTOR 15"/>
    <property type="match status" value="1"/>
</dbReference>
<dbReference type="FunFam" id="3.30.160.60:FF:000072">
    <property type="entry name" value="zinc finger protein 143 isoform X1"/>
    <property type="match status" value="1"/>
</dbReference>
<gene>
    <name evidence="10" type="ORF">BEMITA_LOCUS9628</name>
</gene>
<protein>
    <recommendedName>
        <fullName evidence="9">C2H2-type domain-containing protein</fullName>
    </recommendedName>
</protein>
<evidence type="ECO:0000256" key="3">
    <source>
        <dbReference type="ARBA" id="ARBA00022737"/>
    </source>
</evidence>
<keyword evidence="6" id="KW-0539">Nucleus</keyword>
<dbReference type="SMART" id="SM00355">
    <property type="entry name" value="ZnF_C2H2"/>
    <property type="match status" value="3"/>
</dbReference>
<dbReference type="SUPFAM" id="SSF57667">
    <property type="entry name" value="beta-beta-alpha zinc fingers"/>
    <property type="match status" value="2"/>
</dbReference>
<reference evidence="10" key="1">
    <citation type="submission" date="2021-12" db="EMBL/GenBank/DDBJ databases">
        <authorList>
            <person name="King R."/>
        </authorList>
    </citation>
    <scope>NUCLEOTIDE SEQUENCE</scope>
</reference>
<dbReference type="Gene3D" id="3.30.160.60">
    <property type="entry name" value="Classic Zinc Finger"/>
    <property type="match status" value="3"/>
</dbReference>
<dbReference type="PROSITE" id="PS50157">
    <property type="entry name" value="ZINC_FINGER_C2H2_2"/>
    <property type="match status" value="3"/>
</dbReference>
<dbReference type="Proteomes" id="UP001152759">
    <property type="component" value="Chromosome 5"/>
</dbReference>
<sequence>MDHEINLAAQCLLAMSRNRLTVSSDPSTRGSPARRTPKPRLKHPLEEPLFVVARILANLSEKRHQSGSAPPRRRDQEARRGSKKARLVLESVISMSDKVINRSDKVISISESDQKLRKAHECHQPGCGKAYGKRSHLKAHLRTHTGEKPFPCRWTGCVKRFARSDELARHLRTHTGEKQFMCPVCYKKFMRSDHLSKHARRHPDFDPSVLRQRKSSKLKIKNNLLS</sequence>
<dbReference type="GO" id="GO:0005634">
    <property type="term" value="C:nucleus"/>
    <property type="evidence" value="ECO:0007669"/>
    <property type="project" value="UniProtKB-SubCell"/>
</dbReference>
<dbReference type="PANTHER" id="PTHR23235">
    <property type="entry name" value="KRUEPPEL-LIKE TRANSCRIPTION FACTOR"/>
    <property type="match status" value="1"/>
</dbReference>
<evidence type="ECO:0000256" key="2">
    <source>
        <dbReference type="ARBA" id="ARBA00022723"/>
    </source>
</evidence>
<accession>A0A9P0AI36</accession>
<evidence type="ECO:0000256" key="1">
    <source>
        <dbReference type="ARBA" id="ARBA00004123"/>
    </source>
</evidence>
<dbReference type="InterPro" id="IPR036236">
    <property type="entry name" value="Znf_C2H2_sf"/>
</dbReference>
<keyword evidence="4 7" id="KW-0863">Zinc-finger</keyword>
<evidence type="ECO:0000256" key="6">
    <source>
        <dbReference type="ARBA" id="ARBA00023242"/>
    </source>
</evidence>
<feature type="compositionally biased region" description="Polar residues" evidence="8">
    <location>
        <begin position="19"/>
        <end position="30"/>
    </location>
</feature>
<dbReference type="GO" id="GO:0000978">
    <property type="term" value="F:RNA polymerase II cis-regulatory region sequence-specific DNA binding"/>
    <property type="evidence" value="ECO:0007669"/>
    <property type="project" value="TreeGrafter"/>
</dbReference>
<dbReference type="AlphaFoldDB" id="A0A9P0AI36"/>
<keyword evidence="11" id="KW-1185">Reference proteome</keyword>
<evidence type="ECO:0000256" key="7">
    <source>
        <dbReference type="PROSITE-ProRule" id="PRU00042"/>
    </source>
</evidence>
<dbReference type="FunFam" id="3.30.160.60:FF:000926">
    <property type="entry name" value="Kruppel like factor 13"/>
    <property type="match status" value="1"/>
</dbReference>
<keyword evidence="5" id="KW-0862">Zinc</keyword>
<evidence type="ECO:0000256" key="4">
    <source>
        <dbReference type="ARBA" id="ARBA00022771"/>
    </source>
</evidence>
<feature type="region of interest" description="Disordered" evidence="8">
    <location>
        <begin position="61"/>
        <end position="83"/>
    </location>
</feature>
<feature type="domain" description="C2H2-type" evidence="9">
    <location>
        <begin position="120"/>
        <end position="149"/>
    </location>
</feature>
<evidence type="ECO:0000313" key="10">
    <source>
        <dbReference type="EMBL" id="CAH0390960.1"/>
    </source>
</evidence>
<evidence type="ECO:0000313" key="11">
    <source>
        <dbReference type="Proteomes" id="UP001152759"/>
    </source>
</evidence>
<dbReference type="GO" id="GO:0000981">
    <property type="term" value="F:DNA-binding transcription factor activity, RNA polymerase II-specific"/>
    <property type="evidence" value="ECO:0007669"/>
    <property type="project" value="TreeGrafter"/>
</dbReference>
<organism evidence="10 11">
    <name type="scientific">Bemisia tabaci</name>
    <name type="common">Sweetpotato whitefly</name>
    <name type="synonym">Aleurodes tabaci</name>
    <dbReference type="NCBI Taxonomy" id="7038"/>
    <lineage>
        <taxon>Eukaryota</taxon>
        <taxon>Metazoa</taxon>
        <taxon>Ecdysozoa</taxon>
        <taxon>Arthropoda</taxon>
        <taxon>Hexapoda</taxon>
        <taxon>Insecta</taxon>
        <taxon>Pterygota</taxon>
        <taxon>Neoptera</taxon>
        <taxon>Paraneoptera</taxon>
        <taxon>Hemiptera</taxon>
        <taxon>Sternorrhyncha</taxon>
        <taxon>Aleyrodoidea</taxon>
        <taxon>Aleyrodidae</taxon>
        <taxon>Aleyrodinae</taxon>
        <taxon>Bemisia</taxon>
    </lineage>
</organism>
<dbReference type="PROSITE" id="PS00028">
    <property type="entry name" value="ZINC_FINGER_C2H2_1"/>
    <property type="match status" value="3"/>
</dbReference>
<dbReference type="InterPro" id="IPR013087">
    <property type="entry name" value="Znf_C2H2_type"/>
</dbReference>
<feature type="domain" description="C2H2-type" evidence="9">
    <location>
        <begin position="180"/>
        <end position="207"/>
    </location>
</feature>
<dbReference type="EMBL" id="OU963866">
    <property type="protein sequence ID" value="CAH0390960.1"/>
    <property type="molecule type" value="Genomic_DNA"/>
</dbReference>
<keyword evidence="3" id="KW-0677">Repeat</keyword>
<comment type="subcellular location">
    <subcellularLocation>
        <location evidence="1">Nucleus</location>
    </subcellularLocation>
</comment>
<name>A0A9P0AI36_BEMTA</name>
<evidence type="ECO:0000256" key="5">
    <source>
        <dbReference type="ARBA" id="ARBA00022833"/>
    </source>
</evidence>